<accession>T1JHC1</accession>
<evidence type="ECO:0000256" key="1">
    <source>
        <dbReference type="SAM" id="Phobius"/>
    </source>
</evidence>
<keyword evidence="3" id="KW-1185">Reference proteome</keyword>
<dbReference type="PhylomeDB" id="T1JHC1"/>
<proteinExistence type="predicted"/>
<feature type="transmembrane region" description="Helical" evidence="1">
    <location>
        <begin position="248"/>
        <end position="278"/>
    </location>
</feature>
<name>T1JHC1_STRMM</name>
<dbReference type="EnsemblMetazoa" id="SMAR013252-RA">
    <property type="protein sequence ID" value="SMAR013252-PA"/>
    <property type="gene ID" value="SMAR013252"/>
</dbReference>
<feature type="transmembrane region" description="Helical" evidence="1">
    <location>
        <begin position="7"/>
        <end position="26"/>
    </location>
</feature>
<reference evidence="3" key="1">
    <citation type="submission" date="2011-05" db="EMBL/GenBank/DDBJ databases">
        <authorList>
            <person name="Richards S.R."/>
            <person name="Qu J."/>
            <person name="Jiang H."/>
            <person name="Jhangiani S.N."/>
            <person name="Agravi P."/>
            <person name="Goodspeed R."/>
            <person name="Gross S."/>
            <person name="Mandapat C."/>
            <person name="Jackson L."/>
            <person name="Mathew T."/>
            <person name="Pu L."/>
            <person name="Thornton R."/>
            <person name="Saada N."/>
            <person name="Wilczek-Boney K.B."/>
            <person name="Lee S."/>
            <person name="Kovar C."/>
            <person name="Wu Y."/>
            <person name="Scherer S.E."/>
            <person name="Worley K.C."/>
            <person name="Muzny D.M."/>
            <person name="Gibbs R."/>
        </authorList>
    </citation>
    <scope>NUCLEOTIDE SEQUENCE</scope>
    <source>
        <strain evidence="3">Brora</strain>
    </source>
</reference>
<dbReference type="HOGENOM" id="CLU_964983_0_0_1"/>
<feature type="transmembrane region" description="Helical" evidence="1">
    <location>
        <begin position="93"/>
        <end position="112"/>
    </location>
</feature>
<protein>
    <submittedName>
        <fullName evidence="2">Uncharacterized protein</fullName>
    </submittedName>
</protein>
<keyword evidence="1" id="KW-1133">Transmembrane helix</keyword>
<dbReference type="OMA" id="YRTSTTM"/>
<sequence>MSQLSTAFSDLVLAAASVYGILQMTASSWDQYIYAVIGYALIWVAAVAGMIRFALFDPPCTLVRIHRALTWLGATLGLSLIAAQLYYKHEMDDVGHIHLALGILLLVVKLIADYRTSTTMSEFVSAVSAISMLLNSLLNRSPYGCLGAVSIILVGLMVGTRGRRLGMPSVDLFHYGLSIRHPPQIVVDVFHFFNGVVRTAAIALISAQFLQLHVQEEAAWVMSGIGVISLLVPRVLDSDDNEKFQDVAFLVAIMGLAYCCWVTKSLYGIAGTVVLMVGRFKDDLGSDD</sequence>
<dbReference type="AlphaFoldDB" id="T1JHC1"/>
<feature type="transmembrane region" description="Helical" evidence="1">
    <location>
        <begin position="32"/>
        <end position="56"/>
    </location>
</feature>
<keyword evidence="1" id="KW-0812">Transmembrane</keyword>
<organism evidence="2 3">
    <name type="scientific">Strigamia maritima</name>
    <name type="common">European centipede</name>
    <name type="synonym">Geophilus maritimus</name>
    <dbReference type="NCBI Taxonomy" id="126957"/>
    <lineage>
        <taxon>Eukaryota</taxon>
        <taxon>Metazoa</taxon>
        <taxon>Ecdysozoa</taxon>
        <taxon>Arthropoda</taxon>
        <taxon>Myriapoda</taxon>
        <taxon>Chilopoda</taxon>
        <taxon>Pleurostigmophora</taxon>
        <taxon>Geophilomorpha</taxon>
        <taxon>Linotaeniidae</taxon>
        <taxon>Strigamia</taxon>
    </lineage>
</organism>
<dbReference type="eggNOG" id="ENOG502SCWQ">
    <property type="taxonomic scope" value="Eukaryota"/>
</dbReference>
<evidence type="ECO:0000313" key="2">
    <source>
        <dbReference type="EnsemblMetazoa" id="SMAR013252-PA"/>
    </source>
</evidence>
<dbReference type="EMBL" id="JH430221">
    <property type="status" value="NOT_ANNOTATED_CDS"/>
    <property type="molecule type" value="Genomic_DNA"/>
</dbReference>
<evidence type="ECO:0000313" key="3">
    <source>
        <dbReference type="Proteomes" id="UP000014500"/>
    </source>
</evidence>
<feature type="transmembrane region" description="Helical" evidence="1">
    <location>
        <begin position="141"/>
        <end position="159"/>
    </location>
</feature>
<dbReference type="Proteomes" id="UP000014500">
    <property type="component" value="Unassembled WGS sequence"/>
</dbReference>
<reference evidence="2" key="2">
    <citation type="submission" date="2015-02" db="UniProtKB">
        <authorList>
            <consortium name="EnsemblMetazoa"/>
        </authorList>
    </citation>
    <scope>IDENTIFICATION</scope>
</reference>
<keyword evidence="1" id="KW-0472">Membrane</keyword>
<feature type="transmembrane region" description="Helical" evidence="1">
    <location>
        <begin position="218"/>
        <end position="236"/>
    </location>
</feature>
<feature type="transmembrane region" description="Helical" evidence="1">
    <location>
        <begin position="68"/>
        <end position="87"/>
    </location>
</feature>